<evidence type="ECO:0000313" key="2">
    <source>
        <dbReference type="EMBL" id="QGU00378.1"/>
    </source>
</evidence>
<accession>A0A6I6DMY8</accession>
<keyword evidence="1" id="KW-0175">Coiled coil</keyword>
<dbReference type="OrthoDB" id="9781752at2"/>
<evidence type="ECO:0000313" key="3">
    <source>
        <dbReference type="Proteomes" id="UP000426444"/>
    </source>
</evidence>
<dbReference type="SUPFAM" id="SSF52540">
    <property type="entry name" value="P-loop containing nucleoside triphosphate hydrolases"/>
    <property type="match status" value="2"/>
</dbReference>
<dbReference type="RefSeq" id="WP_156204170.1">
    <property type="nucleotide sequence ID" value="NZ_CP046457.1"/>
</dbReference>
<dbReference type="EMBL" id="CP046457">
    <property type="protein sequence ID" value="QGU00378.1"/>
    <property type="molecule type" value="Genomic_DNA"/>
</dbReference>
<evidence type="ECO:0000256" key="1">
    <source>
        <dbReference type="SAM" id="Coils"/>
    </source>
</evidence>
<gene>
    <name evidence="2" type="ORF">SYNTR_1784</name>
</gene>
<evidence type="ECO:0008006" key="4">
    <source>
        <dbReference type="Google" id="ProtNLM"/>
    </source>
</evidence>
<dbReference type="AlphaFoldDB" id="A0A6I6DMY8"/>
<name>A0A6I6DMY8_9FIRM</name>
<protein>
    <recommendedName>
        <fullName evidence="4">ATPase</fullName>
    </recommendedName>
</protein>
<keyword evidence="3" id="KW-1185">Reference proteome</keyword>
<sequence>MSNNRGRIGYVFTSSNTIQGYYTFIPELIAELTKVYILKGPAGSGKSTFIRLLGESLAEQGYEIEFWISAVDPLSPDGVYIPQLEVAVINGSLPVPIDPKYPGAKEEMIYLGDYWDRDAIKHNKKAITELVDSMINLNNEAAVLMKKAGEIKEEIKRATSNSLNLEKIEVLLKQLNDKIFSNRSKEKHYFASAVTAEGVVNYVDEISAYCKKRFIFKGPPGSCKSTIINELAQEAKKRGCLLEYYHCGFQVESIVMLILRDMQIALIDAGDIEISINPWDSIIDMSEYLDDDYDPFVVETQTSEALRNYEAQIKNGQIKLEGANNALKELKKIYSVAMDFERLDKKRNKIREELVAETKPEKF</sequence>
<feature type="coiled-coil region" evidence="1">
    <location>
        <begin position="306"/>
        <end position="333"/>
    </location>
</feature>
<dbReference type="Proteomes" id="UP000426444">
    <property type="component" value="Chromosome"/>
</dbReference>
<dbReference type="Gene3D" id="3.40.50.300">
    <property type="entry name" value="P-loop containing nucleotide triphosphate hydrolases"/>
    <property type="match status" value="1"/>
</dbReference>
<proteinExistence type="predicted"/>
<dbReference type="KEGG" id="salq:SYNTR_1784"/>
<dbReference type="InterPro" id="IPR027417">
    <property type="entry name" value="P-loop_NTPase"/>
</dbReference>
<organism evidence="2 3">
    <name type="scientific">Candidatus Syntrophocurvum alkaliphilum</name>
    <dbReference type="NCBI Taxonomy" id="2293317"/>
    <lineage>
        <taxon>Bacteria</taxon>
        <taxon>Bacillati</taxon>
        <taxon>Bacillota</taxon>
        <taxon>Clostridia</taxon>
        <taxon>Eubacteriales</taxon>
        <taxon>Syntrophomonadaceae</taxon>
        <taxon>Candidatus Syntrophocurvum</taxon>
    </lineage>
</organism>
<reference evidence="3" key="1">
    <citation type="journal article" date="2019" name="Microbiology">
        <title>Complete Genome Sequence of an Uncultured Bacterium of the Candidate Phylum Bipolaricaulota.</title>
        <authorList>
            <person name="Kadnikov V.V."/>
            <person name="Mardanov A.V."/>
            <person name="Beletsky A.V."/>
            <person name="Frank Y.A."/>
            <person name="Karnachuk O.V."/>
            <person name="Ravin N.V."/>
        </authorList>
    </citation>
    <scope>NUCLEOTIDE SEQUENCE [LARGE SCALE GENOMIC DNA]</scope>
</reference>